<name>A0A8H7XMA5_PSICU</name>
<dbReference type="AlphaFoldDB" id="A0A8H7XMA5"/>
<protein>
    <submittedName>
        <fullName evidence="5">Uncharacterized protein</fullName>
    </submittedName>
</protein>
<evidence type="ECO:0000256" key="1">
    <source>
        <dbReference type="SAM" id="MobiDB-lite"/>
    </source>
</evidence>
<dbReference type="InterPro" id="IPR045340">
    <property type="entry name" value="DUF6533"/>
</dbReference>
<feature type="transmembrane region" description="Helical" evidence="2">
    <location>
        <begin position="102"/>
        <end position="120"/>
    </location>
</feature>
<comment type="caution">
    <text evidence="5">The sequence shown here is derived from an EMBL/GenBank/DDBJ whole genome shotgun (WGS) entry which is preliminary data.</text>
</comment>
<feature type="transmembrane region" description="Helical" evidence="2">
    <location>
        <begin position="171"/>
        <end position="193"/>
    </location>
</feature>
<feature type="transmembrane region" description="Helical" evidence="2">
    <location>
        <begin position="244"/>
        <end position="261"/>
    </location>
</feature>
<organism evidence="5">
    <name type="scientific">Psilocybe cubensis</name>
    <name type="common">Psychedelic mushroom</name>
    <name type="synonym">Stropharia cubensis</name>
    <dbReference type="NCBI Taxonomy" id="181762"/>
    <lineage>
        <taxon>Eukaryota</taxon>
        <taxon>Fungi</taxon>
        <taxon>Dikarya</taxon>
        <taxon>Basidiomycota</taxon>
        <taxon>Agaricomycotina</taxon>
        <taxon>Agaricomycetes</taxon>
        <taxon>Agaricomycetidae</taxon>
        <taxon>Agaricales</taxon>
        <taxon>Agaricineae</taxon>
        <taxon>Strophariaceae</taxon>
        <taxon>Psilocybe</taxon>
    </lineage>
</organism>
<feature type="transmembrane region" description="Helical" evidence="2">
    <location>
        <begin position="205"/>
        <end position="232"/>
    </location>
</feature>
<dbReference type="Pfam" id="PF20151">
    <property type="entry name" value="DUF6533"/>
    <property type="match status" value="1"/>
</dbReference>
<sequence length="664" mass="75206">MGGYQISTPYDEVTAAKFQALNVVSAAALAAQLWEAMICFTDEVEYLWRGHICTVKMVYGCSRYVLLLGQIVIQALSITLHFHQQSEQQTFCHMKLICQTIWTQIGTLLLELVIILRVYALYGRHPVAKWCLSLLFIVSATLEVWGSAIFIDKVSHLRGCVSIRAERISIYLFGIGVGFIQISTVAATIIGLITRYLSGKSHTPLASMVLSQGVMTFFIVLALVGTLTVFSFVRDLDGQNGDSILSWYIAVVSIVTCRLILRMRKLSTSDDSGTSGAESDYFELTVLTGSLYTSTTLYHATDVVKREHIDEIPPEEVREMEEDFEKLKKMKNIKIKRDKNREFLLSTIRDRLKPIGLDLFNITLDKERIDLIVPRAFLHATYGGSPMQIFPRIGPKFLKIHGLNDFMYLSPLFQPEAPQVPGAPGLYLDSHPPQGSKKGQWAKLMRVFTKISDSPSKSQYMGQYQICSCKSLTKDEWAIQSAAAKHIANDAWGLDVCARVLWRKEFGREPTAAEVDRAYARLANKSAKPAPEEIQAAYLKGEEKMGVYTMKCVGYDSKFQIETYKKFQTWVPPPPKERPQKPIEGEKGSIKSNIATKKRKVASTDPNSRRKRKRKNDEEEGEKEDDDVQEAEYRQTYGSEEDMDFELETLIYRSRGTRSRPIRL</sequence>
<keyword evidence="2" id="KW-0812">Transmembrane</keyword>
<feature type="transmembrane region" description="Helical" evidence="2">
    <location>
        <begin position="132"/>
        <end position="151"/>
    </location>
</feature>
<evidence type="ECO:0000313" key="5">
    <source>
        <dbReference type="EMBL" id="KAG5162354.1"/>
    </source>
</evidence>
<feature type="region of interest" description="Disordered" evidence="1">
    <location>
        <begin position="569"/>
        <end position="664"/>
    </location>
</feature>
<evidence type="ECO:0000259" key="4">
    <source>
        <dbReference type="Pfam" id="PF20411"/>
    </source>
</evidence>
<evidence type="ECO:0000259" key="3">
    <source>
        <dbReference type="Pfam" id="PF20151"/>
    </source>
</evidence>
<keyword evidence="2" id="KW-0472">Membrane</keyword>
<feature type="compositionally biased region" description="Acidic residues" evidence="1">
    <location>
        <begin position="618"/>
        <end position="630"/>
    </location>
</feature>
<keyword evidence="2" id="KW-1133">Transmembrane helix</keyword>
<reference evidence="5" key="1">
    <citation type="submission" date="2021-02" db="EMBL/GenBank/DDBJ databases">
        <title>Psilocybe cubensis genome.</title>
        <authorList>
            <person name="Mckernan K.J."/>
            <person name="Crawford S."/>
            <person name="Trippe A."/>
            <person name="Kane L.T."/>
            <person name="Mclaughlin S."/>
        </authorList>
    </citation>
    <scope>NUCLEOTIDE SEQUENCE [LARGE SCALE GENOMIC DNA]</scope>
    <source>
        <strain evidence="5">MGC-MH-2018</strain>
    </source>
</reference>
<evidence type="ECO:0000256" key="2">
    <source>
        <dbReference type="SAM" id="Phobius"/>
    </source>
</evidence>
<dbReference type="InterPro" id="IPR046520">
    <property type="entry name" value="DUF6697"/>
</dbReference>
<dbReference type="Pfam" id="PF20411">
    <property type="entry name" value="DUF6697"/>
    <property type="match status" value="1"/>
</dbReference>
<feature type="domain" description="DUF6533" evidence="3">
    <location>
        <begin position="24"/>
        <end position="67"/>
    </location>
</feature>
<dbReference type="EMBL" id="JAFIQS010000019">
    <property type="protein sequence ID" value="KAG5162354.1"/>
    <property type="molecule type" value="Genomic_DNA"/>
</dbReference>
<feature type="transmembrane region" description="Helical" evidence="2">
    <location>
        <begin position="64"/>
        <end position="82"/>
    </location>
</feature>
<feature type="domain" description="DUF6697" evidence="4">
    <location>
        <begin position="373"/>
        <end position="562"/>
    </location>
</feature>
<gene>
    <name evidence="5" type="ORF">JR316_012677</name>
</gene>
<dbReference type="OrthoDB" id="3176940at2759"/>
<proteinExistence type="predicted"/>
<feature type="compositionally biased region" description="Basic residues" evidence="1">
    <location>
        <begin position="655"/>
        <end position="664"/>
    </location>
</feature>
<feature type="compositionally biased region" description="Basic and acidic residues" evidence="1">
    <location>
        <begin position="575"/>
        <end position="589"/>
    </location>
</feature>
<accession>A0A8H7XMA5</accession>